<feature type="compositionally biased region" description="Basic and acidic residues" evidence="1">
    <location>
        <begin position="197"/>
        <end position="206"/>
    </location>
</feature>
<feature type="compositionally biased region" description="Basic and acidic residues" evidence="1">
    <location>
        <begin position="32"/>
        <end position="42"/>
    </location>
</feature>
<accession>A0A6J4R0X2</accession>
<feature type="region of interest" description="Disordered" evidence="1">
    <location>
        <begin position="101"/>
        <end position="277"/>
    </location>
</feature>
<proteinExistence type="predicted"/>
<feature type="compositionally biased region" description="Basic and acidic residues" evidence="1">
    <location>
        <begin position="127"/>
        <end position="139"/>
    </location>
</feature>
<name>A0A6J4R0X2_9ACTN</name>
<feature type="compositionally biased region" description="Basic and acidic residues" evidence="1">
    <location>
        <begin position="256"/>
        <end position="271"/>
    </location>
</feature>
<evidence type="ECO:0000256" key="1">
    <source>
        <dbReference type="SAM" id="MobiDB-lite"/>
    </source>
</evidence>
<dbReference type="AlphaFoldDB" id="A0A6J4R0X2"/>
<feature type="non-terminal residue" evidence="2">
    <location>
        <position position="1"/>
    </location>
</feature>
<feature type="compositionally biased region" description="Low complexity" evidence="1">
    <location>
        <begin position="50"/>
        <end position="59"/>
    </location>
</feature>
<protein>
    <submittedName>
        <fullName evidence="2">3',5'-cyclic-nucleotide phosphodiesterase</fullName>
    </submittedName>
</protein>
<gene>
    <name evidence="2" type="ORF">AVDCRST_MAG25-860</name>
</gene>
<feature type="non-terminal residue" evidence="2">
    <location>
        <position position="277"/>
    </location>
</feature>
<sequence length="277" mass="31044">GQRRAFDDLPDQRHPLWQRLFYPGPPGAVHSGDQRHGPDRRRGLGGSDGRGLQAGVRAVGRVREPVPVREPDGNPGQPRLEERRLHPLRAAVRRALLGDRVRRGDHGRGRLLGARPERRARRARALRLREGLLQERRGQAQDLRGPPSPRPDPGDGPRAEHHLRRGRRPGAPERPRGGPRPLWTQARPVLLAPGEHVYSERRHGLDDASAGEHPPELQHHRDRRPPREGLPQVPVQGARARRGLRRRDAPVLPLRGQDRRAGSGPLRDTRPGHGRGV</sequence>
<feature type="region of interest" description="Disordered" evidence="1">
    <location>
        <begin position="1"/>
        <end position="89"/>
    </location>
</feature>
<organism evidence="2">
    <name type="scientific">uncultured Rubrobacteraceae bacterium</name>
    <dbReference type="NCBI Taxonomy" id="349277"/>
    <lineage>
        <taxon>Bacteria</taxon>
        <taxon>Bacillati</taxon>
        <taxon>Actinomycetota</taxon>
        <taxon>Rubrobacteria</taxon>
        <taxon>Rubrobacterales</taxon>
        <taxon>Rubrobacteraceae</taxon>
        <taxon>environmental samples</taxon>
    </lineage>
</organism>
<feature type="compositionally biased region" description="Basic and acidic residues" evidence="1">
    <location>
        <begin position="61"/>
        <end position="72"/>
    </location>
</feature>
<dbReference type="EMBL" id="CADCVI010000052">
    <property type="protein sequence ID" value="CAA9460928.1"/>
    <property type="molecule type" value="Genomic_DNA"/>
</dbReference>
<reference evidence="2" key="1">
    <citation type="submission" date="2020-02" db="EMBL/GenBank/DDBJ databases">
        <authorList>
            <person name="Meier V. D."/>
        </authorList>
    </citation>
    <scope>NUCLEOTIDE SEQUENCE</scope>
    <source>
        <strain evidence="2">AVDCRST_MAG25</strain>
    </source>
</reference>
<evidence type="ECO:0000313" key="2">
    <source>
        <dbReference type="EMBL" id="CAA9460928.1"/>
    </source>
</evidence>
<feature type="compositionally biased region" description="Basic and acidic residues" evidence="1">
    <location>
        <begin position="1"/>
        <end position="14"/>
    </location>
</feature>